<feature type="non-terminal residue" evidence="2">
    <location>
        <position position="1"/>
    </location>
</feature>
<sequence>MERRAISEMSFINGSLSEKTVFGCNNNNDTREKREASSTPSYLTHSDAHHRHFLARCSTVDDSSELSIFDAKKYFNEVSTNNTNKVSPVTNIESMSESEKCNGHSVTLSQDQDFDQDSELSKSKPWTCGVVTHPSSLMLSKFSPSLDSIDGYHRRSYRARSFRSTTPTASSEASWNSQTGLLSNPPGAISVSVLRGDTNHHSGRKSHKPSLSSSTTTRWSFRSSKCPCTGKKSIQVQESKVVLEPKTSPPYTNNNTTVGSHSQLESELESESSLSEKTSGANKILLQQSDNNVIWSTQRRFPPNLLLQEHTTQRVIASTGFTFPILKKNANNNEDIPTRSISHVLIEDPPRDSLEVFKPSTTRDCGNNGGGGGGGGSLKSRILASVAASGGTATIVNDVDDVASDASSDLFEIESFSAQTVNTATVSYPAMFHRRDSMELEARKLGLALAGTRRSLDEPMTPSTDWYEPSEASIDWSITTAEGFDRASITNMSETEEPWIEKNNNNTSNNNNRRRSSSGNGLLSCRSEKAVSVGPQPVTKHVGSRPPLAKKPPLARSNSAHHSLTFAA</sequence>
<dbReference type="GO" id="GO:0009638">
    <property type="term" value="P:phototropism"/>
    <property type="evidence" value="ECO:0007669"/>
    <property type="project" value="InterPro"/>
</dbReference>
<feature type="compositionally biased region" description="Polar residues" evidence="1">
    <location>
        <begin position="162"/>
        <end position="182"/>
    </location>
</feature>
<feature type="region of interest" description="Disordered" evidence="1">
    <location>
        <begin position="160"/>
        <end position="275"/>
    </location>
</feature>
<dbReference type="GO" id="GO:0016301">
    <property type="term" value="F:kinase activity"/>
    <property type="evidence" value="ECO:0007669"/>
    <property type="project" value="UniProtKB-KW"/>
</dbReference>
<gene>
    <name evidence="2" type="primary">PKS4</name>
    <name evidence="2" type="ORF">SDJN03_20848</name>
</gene>
<feature type="compositionally biased region" description="Polar residues" evidence="1">
    <location>
        <begin position="249"/>
        <end position="263"/>
    </location>
</feature>
<reference evidence="2 3" key="1">
    <citation type="journal article" date="2021" name="Hortic Res">
        <title>The domestication of Cucurbita argyrosperma as revealed by the genome of its wild relative.</title>
        <authorList>
            <person name="Barrera-Redondo J."/>
            <person name="Sanchez-de la Vega G."/>
            <person name="Aguirre-Liguori J.A."/>
            <person name="Castellanos-Morales G."/>
            <person name="Gutierrez-Guerrero Y.T."/>
            <person name="Aguirre-Dugua X."/>
            <person name="Aguirre-Planter E."/>
            <person name="Tenaillon M.I."/>
            <person name="Lira-Saade R."/>
            <person name="Eguiarte L.E."/>
        </authorList>
    </citation>
    <scope>NUCLEOTIDE SEQUENCE [LARGE SCALE GENOMIC DNA]</scope>
    <source>
        <strain evidence="2">JBR-2021</strain>
    </source>
</reference>
<protein>
    <submittedName>
        <fullName evidence="2">Protein PHYTOCHROME KINASE SUBSTRATE 4</fullName>
    </submittedName>
</protein>
<keyword evidence="2" id="KW-0418">Kinase</keyword>
<comment type="caution">
    <text evidence="2">The sequence shown here is derived from an EMBL/GenBank/DDBJ whole genome shotgun (WGS) entry which is preliminary data.</text>
</comment>
<keyword evidence="3" id="KW-1185">Reference proteome</keyword>
<name>A0AAV6MGZ4_9ROSI</name>
<dbReference type="PANTHER" id="PTHR33781:SF1">
    <property type="entry name" value="PROTEIN PHYTOCHROME KINASE SUBSTRATE 4"/>
    <property type="match status" value="1"/>
</dbReference>
<dbReference type="PANTHER" id="PTHR33781">
    <property type="entry name" value="PROTEIN PHYTOCHROME KINASE SUBSTRATE 1-RELATED"/>
    <property type="match status" value="1"/>
</dbReference>
<dbReference type="EMBL" id="JAGKQH010000014">
    <property type="protein sequence ID" value="KAG6580846.1"/>
    <property type="molecule type" value="Genomic_DNA"/>
</dbReference>
<dbReference type="Proteomes" id="UP000685013">
    <property type="component" value="Chromosome 14"/>
</dbReference>
<evidence type="ECO:0000313" key="2">
    <source>
        <dbReference type="EMBL" id="KAG6580846.1"/>
    </source>
</evidence>
<dbReference type="InterPro" id="IPR039615">
    <property type="entry name" value="PKS"/>
</dbReference>
<dbReference type="AlphaFoldDB" id="A0AAV6MGZ4"/>
<accession>A0AAV6MGZ4</accession>
<evidence type="ECO:0000256" key="1">
    <source>
        <dbReference type="SAM" id="MobiDB-lite"/>
    </source>
</evidence>
<feature type="compositionally biased region" description="Low complexity" evidence="1">
    <location>
        <begin position="210"/>
        <end position="224"/>
    </location>
</feature>
<keyword evidence="2" id="KW-0808">Transferase</keyword>
<organism evidence="2 3">
    <name type="scientific">Cucurbita argyrosperma subsp. sororia</name>
    <dbReference type="NCBI Taxonomy" id="37648"/>
    <lineage>
        <taxon>Eukaryota</taxon>
        <taxon>Viridiplantae</taxon>
        <taxon>Streptophyta</taxon>
        <taxon>Embryophyta</taxon>
        <taxon>Tracheophyta</taxon>
        <taxon>Spermatophyta</taxon>
        <taxon>Magnoliopsida</taxon>
        <taxon>eudicotyledons</taxon>
        <taxon>Gunneridae</taxon>
        <taxon>Pentapetalae</taxon>
        <taxon>rosids</taxon>
        <taxon>fabids</taxon>
        <taxon>Cucurbitales</taxon>
        <taxon>Cucurbitaceae</taxon>
        <taxon>Cucurbiteae</taxon>
        <taxon>Cucurbita</taxon>
    </lineage>
</organism>
<feature type="region of interest" description="Disordered" evidence="1">
    <location>
        <begin position="493"/>
        <end position="568"/>
    </location>
</feature>
<feature type="compositionally biased region" description="Low complexity" evidence="1">
    <location>
        <begin position="503"/>
        <end position="525"/>
    </location>
</feature>
<proteinExistence type="predicted"/>
<evidence type="ECO:0000313" key="3">
    <source>
        <dbReference type="Proteomes" id="UP000685013"/>
    </source>
</evidence>